<keyword evidence="6" id="KW-0378">Hydrolase</keyword>
<keyword evidence="3" id="KW-0540">Nuclease</keyword>
<keyword evidence="9" id="KW-0051">Antiviral defense</keyword>
<accession>A0ABU7X8J8</accession>
<dbReference type="NCBIfam" id="TIGR01587">
    <property type="entry name" value="cas3_core"/>
    <property type="match status" value="1"/>
</dbReference>
<name>A0ABU7X8J8_9FIRM</name>
<dbReference type="SUPFAM" id="SSF52540">
    <property type="entry name" value="P-loop containing nucleoside triphosphate hydrolases"/>
    <property type="match status" value="1"/>
</dbReference>
<evidence type="ECO:0000313" key="13">
    <source>
        <dbReference type="Proteomes" id="UP001328425"/>
    </source>
</evidence>
<feature type="domain" description="Helicase C-terminal" evidence="10">
    <location>
        <begin position="533"/>
        <end position="690"/>
    </location>
</feature>
<dbReference type="EMBL" id="JARBCY010000019">
    <property type="protein sequence ID" value="MEF3317605.1"/>
    <property type="molecule type" value="Genomic_DNA"/>
</dbReference>
<dbReference type="Proteomes" id="UP001328425">
    <property type="component" value="Unassembled WGS sequence"/>
</dbReference>
<dbReference type="InterPro" id="IPR027417">
    <property type="entry name" value="P-loop_NTPase"/>
</dbReference>
<keyword evidence="8" id="KW-0067">ATP-binding</keyword>
<sequence length="855" mass="99895">MLDKLYAHIDQGNLRKVQTLYSHLFNTASESKKIGEKVEMENISFLLGLLHDIGKASTDFQEKITKNSNKRVDHSSLGGLFVLKIYKDIQSEFKNASSDYILELKEILMADKSLISELSDYTNILIYTIMSHHGQYDMVRKNEDMAYVFTSLERMKKIKKLEYKFGTSDSESFDIDEFYIKTQKFFEAKKININRIFCKGFLEYAKVLEKLKRTAFDYSQEKREEAVYFYKAMLIRLLVSILKSADIKDTINAFGEIIIDEDENNLKKVIKNFEKNVDEKYSSFGEALGELNILRNKISEDILKRSKEDRNGIYKLDLPTGAGKTLLSLRYGINQMNYQNKERFFYVTSFLSVLEQNASEMRKVLNNDKYVLEHHSNVVDDEEEASIDDKEDSIEITRKRFLLDDWTSPVVITTMVQFYNSLFKGKSANLTRFKSFINSVIILDEWQSIPTEFLYLTNLVLNFMKIVMRANFVLSTATQPTNDYDALCHKLFYGDLFGKNKDIIEHKNYDFSAFERAKLKIYGDIRKMYGIEDIKDLVLENSDKSNLIILNTKSVVKKLYDLLEEDYEERDLYYLTTNLTASDRLKKIDEIKKRLKDGDKICLISTQLIEAGVDVDFDMVIRSLSGMDSIIQAMGRCNREGKKEEAYIYLIKLDNTEEKTSLLKGVDKRKSACQSAFESYEDDFDIKDLTKEYFEKLYANLEKDKFSPVLELLAENKDKCDALKKTKEFVMLKGYLVSTELGMPIDLFQSFKEAYKDFELIEENQKTVVVNYAETKEEIERIWQLEQEFLKNYNPKDLREIKNILKKLNRHTVSAREKDLGFCDKILDGKVYILPQEYYDKKFGVNFENPGGFFM</sequence>
<evidence type="ECO:0000256" key="9">
    <source>
        <dbReference type="ARBA" id="ARBA00023118"/>
    </source>
</evidence>
<evidence type="ECO:0000256" key="4">
    <source>
        <dbReference type="ARBA" id="ARBA00022723"/>
    </source>
</evidence>
<evidence type="ECO:0000313" key="12">
    <source>
        <dbReference type="EMBL" id="MEF3317605.1"/>
    </source>
</evidence>
<dbReference type="InterPro" id="IPR006935">
    <property type="entry name" value="Helicase/UvrB_N"/>
</dbReference>
<dbReference type="RefSeq" id="WP_332086862.1">
    <property type="nucleotide sequence ID" value="NZ_JARBCY010000019.1"/>
</dbReference>
<dbReference type="Pfam" id="PF04851">
    <property type="entry name" value="ResIII"/>
    <property type="match status" value="1"/>
</dbReference>
<organism evidence="12 13">
    <name type="scientific">Peptoniphilus grossensis</name>
    <dbReference type="NCBI Taxonomy" id="1465756"/>
    <lineage>
        <taxon>Bacteria</taxon>
        <taxon>Bacillati</taxon>
        <taxon>Bacillota</taxon>
        <taxon>Tissierellia</taxon>
        <taxon>Tissierellales</taxon>
        <taxon>Peptoniphilaceae</taxon>
        <taxon>Peptoniphilus</taxon>
    </lineage>
</organism>
<dbReference type="NCBIfam" id="TIGR01596">
    <property type="entry name" value="cas3_HD"/>
    <property type="match status" value="1"/>
</dbReference>
<dbReference type="Pfam" id="PF01966">
    <property type="entry name" value="HD"/>
    <property type="match status" value="1"/>
</dbReference>
<keyword evidence="7" id="KW-0347">Helicase</keyword>
<keyword evidence="4" id="KW-0479">Metal-binding</keyword>
<dbReference type="Gene3D" id="3.40.50.300">
    <property type="entry name" value="P-loop containing nucleotide triphosphate hydrolases"/>
    <property type="match status" value="2"/>
</dbReference>
<evidence type="ECO:0000256" key="1">
    <source>
        <dbReference type="ARBA" id="ARBA00006847"/>
    </source>
</evidence>
<evidence type="ECO:0000256" key="5">
    <source>
        <dbReference type="ARBA" id="ARBA00022741"/>
    </source>
</evidence>
<dbReference type="PROSITE" id="PS51194">
    <property type="entry name" value="HELICASE_CTER"/>
    <property type="match status" value="1"/>
</dbReference>
<dbReference type="CDD" id="cd17930">
    <property type="entry name" value="DEXHc_cas3"/>
    <property type="match status" value="1"/>
</dbReference>
<dbReference type="InterPro" id="IPR006483">
    <property type="entry name" value="CRISPR-assoc_Cas3_HD"/>
</dbReference>
<dbReference type="InterPro" id="IPR006674">
    <property type="entry name" value="HD_domain"/>
</dbReference>
<evidence type="ECO:0000259" key="11">
    <source>
        <dbReference type="PROSITE" id="PS51643"/>
    </source>
</evidence>
<dbReference type="Pfam" id="PF22590">
    <property type="entry name" value="Cas3-like_C_2"/>
    <property type="match status" value="1"/>
</dbReference>
<dbReference type="PROSITE" id="PS51643">
    <property type="entry name" value="HD_CAS3"/>
    <property type="match status" value="1"/>
</dbReference>
<proteinExistence type="inferred from homology"/>
<dbReference type="Gene3D" id="1.10.3210.30">
    <property type="match status" value="1"/>
</dbReference>
<dbReference type="InterPro" id="IPR006474">
    <property type="entry name" value="Helicase_Cas3_CRISPR-ass_core"/>
</dbReference>
<keyword evidence="13" id="KW-1185">Reference proteome</keyword>
<comment type="similarity">
    <text evidence="1">In the N-terminal section; belongs to the CRISPR-associated nuclease Cas3-HD family.</text>
</comment>
<evidence type="ECO:0000256" key="6">
    <source>
        <dbReference type="ARBA" id="ARBA00022801"/>
    </source>
</evidence>
<gene>
    <name evidence="12" type="primary">cas3</name>
    <name evidence="12" type="ORF">PV361_02680</name>
</gene>
<evidence type="ECO:0000256" key="3">
    <source>
        <dbReference type="ARBA" id="ARBA00022722"/>
    </source>
</evidence>
<evidence type="ECO:0000256" key="7">
    <source>
        <dbReference type="ARBA" id="ARBA00022806"/>
    </source>
</evidence>
<evidence type="ECO:0000256" key="8">
    <source>
        <dbReference type="ARBA" id="ARBA00022840"/>
    </source>
</evidence>
<comment type="similarity">
    <text evidence="2">In the central section; belongs to the CRISPR-associated helicase Cas3 family.</text>
</comment>
<protein>
    <submittedName>
        <fullName evidence="12">CRISPR-associated helicase Cas3</fullName>
    </submittedName>
</protein>
<feature type="domain" description="HD Cas3-type" evidence="11">
    <location>
        <begin position="13"/>
        <end position="249"/>
    </location>
</feature>
<keyword evidence="5" id="KW-0547">Nucleotide-binding</keyword>
<dbReference type="CDD" id="cd09641">
    <property type="entry name" value="Cas3''_I"/>
    <property type="match status" value="1"/>
</dbReference>
<reference evidence="12 13" key="1">
    <citation type="submission" date="2022-11" db="EMBL/GenBank/DDBJ databases">
        <title>The First Case of Preauricular Fistular Abscess Caused by Peptoniphilus grossensis.</title>
        <authorList>
            <person name="Byun J.-H."/>
        </authorList>
    </citation>
    <scope>NUCLEOTIDE SEQUENCE [LARGE SCALE GENOMIC DNA]</scope>
    <source>
        <strain evidence="12 13">GYB008</strain>
    </source>
</reference>
<dbReference type="InterPro" id="IPR038257">
    <property type="entry name" value="CRISPR-assoc_Cas3_HD_sf"/>
</dbReference>
<dbReference type="SMART" id="SM00490">
    <property type="entry name" value="HELICc"/>
    <property type="match status" value="1"/>
</dbReference>
<comment type="caution">
    <text evidence="12">The sequence shown here is derived from an EMBL/GenBank/DDBJ whole genome shotgun (WGS) entry which is preliminary data.</text>
</comment>
<dbReference type="InterPro" id="IPR001650">
    <property type="entry name" value="Helicase_C-like"/>
</dbReference>
<dbReference type="InterPro" id="IPR054712">
    <property type="entry name" value="Cas3-like_dom"/>
</dbReference>
<evidence type="ECO:0000259" key="10">
    <source>
        <dbReference type="PROSITE" id="PS51194"/>
    </source>
</evidence>
<evidence type="ECO:0000256" key="2">
    <source>
        <dbReference type="ARBA" id="ARBA00009046"/>
    </source>
</evidence>